<dbReference type="Proteomes" id="UP000215546">
    <property type="component" value="Unassembled WGS sequence"/>
</dbReference>
<name>A0A233VPI1_FINMA</name>
<evidence type="ECO:0000313" key="2">
    <source>
        <dbReference type="Proteomes" id="UP000215546"/>
    </source>
</evidence>
<accession>A0A233VPI1</accession>
<reference evidence="2" key="1">
    <citation type="submission" date="2017-04" db="EMBL/GenBank/DDBJ databases">
        <title>Finegoldia magna isolated from orthopedic joint implant-associated infections.</title>
        <authorList>
            <person name="Bjorklund S."/>
            <person name="Bruggemann H."/>
            <person name="Jensen A."/>
            <person name="Hellmark B."/>
            <person name="Soderquist B."/>
        </authorList>
    </citation>
    <scope>NUCLEOTIDE SEQUENCE [LARGE SCALE GENOMIC DNA]</scope>
    <source>
        <strain evidence="2">12T273</strain>
    </source>
</reference>
<protein>
    <submittedName>
        <fullName evidence="1">Uncharacterized protein</fullName>
    </submittedName>
</protein>
<dbReference type="EMBL" id="NDYE01000004">
    <property type="protein sequence ID" value="OXZ34326.1"/>
    <property type="molecule type" value="Genomic_DNA"/>
</dbReference>
<organism evidence="1 2">
    <name type="scientific">Finegoldia magna</name>
    <name type="common">Peptostreptococcus magnus</name>
    <dbReference type="NCBI Taxonomy" id="1260"/>
    <lineage>
        <taxon>Bacteria</taxon>
        <taxon>Bacillati</taxon>
        <taxon>Bacillota</taxon>
        <taxon>Tissierellia</taxon>
        <taxon>Tissierellales</taxon>
        <taxon>Peptoniphilaceae</taxon>
        <taxon>Finegoldia</taxon>
    </lineage>
</organism>
<dbReference type="AlphaFoldDB" id="A0A233VPI1"/>
<sequence length="184" mass="22361">MDRPNELNQRLLQVFLKNKNEELNMWRDIFFQLSKLTNYSFELKVQKLEDYVIIYLTTFIYLLIQKYSNNIYEVPDFPMILYYPNINFDRMTLQSGRFIYKNILYSPLNILNSQENRDYIQKIIPDISIEIENKIEIVKDLDLLGINRKKLFNDPDNIAKYVYKKSKVRKSKIELLEDFYIEEV</sequence>
<proteinExistence type="predicted"/>
<gene>
    <name evidence="1" type="ORF">B9N55_01970</name>
</gene>
<comment type="caution">
    <text evidence="1">The sequence shown here is derived from an EMBL/GenBank/DDBJ whole genome shotgun (WGS) entry which is preliminary data.</text>
</comment>
<evidence type="ECO:0000313" key="1">
    <source>
        <dbReference type="EMBL" id="OXZ34326.1"/>
    </source>
</evidence>